<dbReference type="PANTHER" id="PTHR21666">
    <property type="entry name" value="PEPTIDASE-RELATED"/>
    <property type="match status" value="1"/>
</dbReference>
<dbReference type="InterPro" id="IPR050570">
    <property type="entry name" value="Cell_wall_metabolism_enzyme"/>
</dbReference>
<dbReference type="EMBL" id="FNUL01000013">
    <property type="protein sequence ID" value="SEF93484.1"/>
    <property type="molecule type" value="Genomic_DNA"/>
</dbReference>
<dbReference type="InterPro" id="IPR011055">
    <property type="entry name" value="Dup_hybrid_motif"/>
</dbReference>
<feature type="coiled-coil region" evidence="2">
    <location>
        <begin position="193"/>
        <end position="273"/>
    </location>
</feature>
<feature type="coiled-coil region" evidence="2">
    <location>
        <begin position="50"/>
        <end position="136"/>
    </location>
</feature>
<feature type="domain" description="Peptidoglycan hydrolase PcsB coiled-coil" evidence="4">
    <location>
        <begin position="125"/>
        <end position="189"/>
    </location>
</feature>
<keyword evidence="2" id="KW-0175">Coiled coil</keyword>
<dbReference type="PANTHER" id="PTHR21666:SF270">
    <property type="entry name" value="MUREIN HYDROLASE ACTIVATOR ENVC"/>
    <property type="match status" value="1"/>
</dbReference>
<keyword evidence="5" id="KW-0378">Hydrolase</keyword>
<reference evidence="5 6" key="1">
    <citation type="submission" date="2016-10" db="EMBL/GenBank/DDBJ databases">
        <authorList>
            <person name="de Groot N.N."/>
        </authorList>
    </citation>
    <scope>NUCLEOTIDE SEQUENCE [LARGE SCALE GENOMIC DNA]</scope>
    <source>
        <strain evidence="5 6">D15d</strain>
    </source>
</reference>
<organism evidence="5 6">
    <name type="scientific">Lachnospira multipara</name>
    <dbReference type="NCBI Taxonomy" id="28051"/>
    <lineage>
        <taxon>Bacteria</taxon>
        <taxon>Bacillati</taxon>
        <taxon>Bacillota</taxon>
        <taxon>Clostridia</taxon>
        <taxon>Lachnospirales</taxon>
        <taxon>Lachnospiraceae</taxon>
        <taxon>Lachnospira</taxon>
    </lineage>
</organism>
<dbReference type="RefSeq" id="WP_081669473.1">
    <property type="nucleotide sequence ID" value="NZ_FNUL01000013.1"/>
</dbReference>
<dbReference type="Proteomes" id="UP000236726">
    <property type="component" value="Unassembled WGS sequence"/>
</dbReference>
<evidence type="ECO:0000259" key="3">
    <source>
        <dbReference type="Pfam" id="PF01551"/>
    </source>
</evidence>
<dbReference type="Gene3D" id="2.70.70.10">
    <property type="entry name" value="Glucose Permease (Domain IIA)"/>
    <property type="match status" value="1"/>
</dbReference>
<dbReference type="Pfam" id="PF24568">
    <property type="entry name" value="CC_PcsB"/>
    <property type="match status" value="1"/>
</dbReference>
<dbReference type="AlphaFoldDB" id="A0A1H5W1T7"/>
<keyword evidence="1" id="KW-0732">Signal</keyword>
<dbReference type="Gene3D" id="6.10.250.3150">
    <property type="match status" value="1"/>
</dbReference>
<dbReference type="CDD" id="cd12797">
    <property type="entry name" value="M23_peptidase"/>
    <property type="match status" value="1"/>
</dbReference>
<protein>
    <submittedName>
        <fullName evidence="5">Septal ring factor EnvC, activator of murein hydrolases AmiA and AmiB</fullName>
    </submittedName>
</protein>
<dbReference type="Pfam" id="PF01551">
    <property type="entry name" value="Peptidase_M23"/>
    <property type="match status" value="1"/>
</dbReference>
<gene>
    <name evidence="5" type="ORF">SAMN05216537_11356</name>
</gene>
<sequence>MMAGMKFLSGKRSIFKVMGLICKKCALAIMVLALIAPFIATTQIILGDSKSDLEDAKKQQEDVQSKLEETKKYIEDLQGQVSDIQSYISSLDSQMETISSSLYELDLQVQDLEATIKTTEEELAKAEEDAKVQYEQMKLRIKFMYEHNDETYLGMLLNAEDMADLLSKAEYINQLSKYDREMLEKYKATIDYIAQTKADLEADKEELVNMQTNLQDQMSALSLLQSTKMTQLTNLNNTVAAEESYYSRLEAENEALEATTRQLEARIKAEEAAKSSVTSYDGGKFKWPTTSTRITSDYGDTDGRSAPHKGIDIGAVKVGVAGDPIYAAYDGKVVISTYSASAGNYIMIYHGDGLYTRYLHCSSLLVSVGDYVTKGQKIGLMGTTGNSTGVHLHFDVRLNGSYVSPWNYLSK</sequence>
<evidence type="ECO:0000256" key="1">
    <source>
        <dbReference type="ARBA" id="ARBA00022729"/>
    </source>
</evidence>
<name>A0A1H5W1T7_9FIRM</name>
<dbReference type="GO" id="GO:0004222">
    <property type="term" value="F:metalloendopeptidase activity"/>
    <property type="evidence" value="ECO:0007669"/>
    <property type="project" value="TreeGrafter"/>
</dbReference>
<dbReference type="SUPFAM" id="SSF51261">
    <property type="entry name" value="Duplicated hybrid motif"/>
    <property type="match status" value="1"/>
</dbReference>
<evidence type="ECO:0000313" key="5">
    <source>
        <dbReference type="EMBL" id="SEF93484.1"/>
    </source>
</evidence>
<keyword evidence="6" id="KW-1185">Reference proteome</keyword>
<dbReference type="SUPFAM" id="SSF161270">
    <property type="entry name" value="PspA lactotransferrin-binding region"/>
    <property type="match status" value="1"/>
</dbReference>
<proteinExistence type="predicted"/>
<evidence type="ECO:0000259" key="4">
    <source>
        <dbReference type="Pfam" id="PF24568"/>
    </source>
</evidence>
<dbReference type="InterPro" id="IPR057309">
    <property type="entry name" value="PcsB_CC"/>
</dbReference>
<evidence type="ECO:0000313" key="6">
    <source>
        <dbReference type="Proteomes" id="UP000236726"/>
    </source>
</evidence>
<dbReference type="InterPro" id="IPR016047">
    <property type="entry name" value="M23ase_b-sheet_dom"/>
</dbReference>
<accession>A0A1H5W1T7</accession>
<evidence type="ECO:0000256" key="2">
    <source>
        <dbReference type="SAM" id="Coils"/>
    </source>
</evidence>
<feature type="domain" description="M23ase beta-sheet core" evidence="3">
    <location>
        <begin position="307"/>
        <end position="405"/>
    </location>
</feature>